<gene>
    <name evidence="2" type="ORF">Plil01_000629000</name>
</gene>
<evidence type="ECO:0000313" key="2">
    <source>
        <dbReference type="EMBL" id="GMF17270.1"/>
    </source>
</evidence>
<protein>
    <submittedName>
        <fullName evidence="2">Unnamed protein product</fullName>
    </submittedName>
</protein>
<accession>A0A9W6WUI6</accession>
<feature type="region of interest" description="Disordered" evidence="1">
    <location>
        <begin position="10"/>
        <end position="51"/>
    </location>
</feature>
<dbReference type="Proteomes" id="UP001165083">
    <property type="component" value="Unassembled WGS sequence"/>
</dbReference>
<dbReference type="AlphaFoldDB" id="A0A9W6WUI6"/>
<feature type="compositionally biased region" description="Basic and acidic residues" evidence="1">
    <location>
        <begin position="31"/>
        <end position="51"/>
    </location>
</feature>
<evidence type="ECO:0000313" key="3">
    <source>
        <dbReference type="Proteomes" id="UP001165083"/>
    </source>
</evidence>
<sequence>MQLVQLAVVEATRSQDTKTDESGNEDSMLEQIEKEDITEPRKGGEVRNDNQAHKGDYSICEQIDQCLAFFIGVPDPVERSLQKLLTTLYDDTHTTDQYESNESTGLRNKFQDIHGVTTIYDVVRGSEHPKSDAESSSYAIDEPDSLRLTFDQCSTSEEAWRVSANHALASVHIQCLLEETPATIDELQAEFERVTAQIFAGELSTEHAERIRQRLVREYGYRFAHCLLARSNMKELSYASKTPRDERRAKQRYAKAWRGSGLIEDKVIYWKEVFIALAISCAQLRR</sequence>
<proteinExistence type="predicted"/>
<keyword evidence="3" id="KW-1185">Reference proteome</keyword>
<comment type="caution">
    <text evidence="2">The sequence shown here is derived from an EMBL/GenBank/DDBJ whole genome shotgun (WGS) entry which is preliminary data.</text>
</comment>
<organism evidence="2 3">
    <name type="scientific">Phytophthora lilii</name>
    <dbReference type="NCBI Taxonomy" id="2077276"/>
    <lineage>
        <taxon>Eukaryota</taxon>
        <taxon>Sar</taxon>
        <taxon>Stramenopiles</taxon>
        <taxon>Oomycota</taxon>
        <taxon>Peronosporomycetes</taxon>
        <taxon>Peronosporales</taxon>
        <taxon>Peronosporaceae</taxon>
        <taxon>Phytophthora</taxon>
    </lineage>
</organism>
<evidence type="ECO:0000256" key="1">
    <source>
        <dbReference type="SAM" id="MobiDB-lite"/>
    </source>
</evidence>
<reference evidence="2" key="1">
    <citation type="submission" date="2023-04" db="EMBL/GenBank/DDBJ databases">
        <title>Phytophthora lilii NBRC 32176.</title>
        <authorList>
            <person name="Ichikawa N."/>
            <person name="Sato H."/>
            <person name="Tonouchi N."/>
        </authorList>
    </citation>
    <scope>NUCLEOTIDE SEQUENCE</scope>
    <source>
        <strain evidence="2">NBRC 32176</strain>
    </source>
</reference>
<dbReference type="OrthoDB" id="77004at2759"/>
<dbReference type="EMBL" id="BSXW01000276">
    <property type="protein sequence ID" value="GMF17270.1"/>
    <property type="molecule type" value="Genomic_DNA"/>
</dbReference>
<name>A0A9W6WUI6_9STRA</name>